<dbReference type="InterPro" id="IPR014347">
    <property type="entry name" value="Tautomerase/MIF_sf"/>
</dbReference>
<organism evidence="1 2">
    <name type="scientific">Streptomyces chattanoogensis</name>
    <dbReference type="NCBI Taxonomy" id="66876"/>
    <lineage>
        <taxon>Bacteria</taxon>
        <taxon>Bacillati</taxon>
        <taxon>Actinomycetota</taxon>
        <taxon>Actinomycetes</taxon>
        <taxon>Kitasatosporales</taxon>
        <taxon>Streptomycetaceae</taxon>
        <taxon>Streptomyces</taxon>
    </lineage>
</organism>
<evidence type="ECO:0000313" key="1">
    <source>
        <dbReference type="EMBL" id="KPC61551.1"/>
    </source>
</evidence>
<protein>
    <recommendedName>
        <fullName evidence="3">4-oxalocrotonate tautomerase domain-containing protein</fullName>
    </recommendedName>
</protein>
<dbReference type="AlphaFoldDB" id="A0A0N0GY30"/>
<keyword evidence="2" id="KW-1185">Reference proteome</keyword>
<proteinExistence type="predicted"/>
<dbReference type="EMBL" id="LGKG01000147">
    <property type="protein sequence ID" value="KPC61551.1"/>
    <property type="molecule type" value="Genomic_DNA"/>
</dbReference>
<dbReference type="Proteomes" id="UP000037982">
    <property type="component" value="Unassembled WGS sequence"/>
</dbReference>
<comment type="caution">
    <text evidence="1">The sequence shown here is derived from an EMBL/GenBank/DDBJ whole genome shotgun (WGS) entry which is preliminary data.</text>
</comment>
<sequence length="132" mass="14025">MPHFEVRIHEEELDGKVEPKLVLALTEALVKVYGERARSMAVVELFGIPRNRWGIGGVPAAVNAPIVSLNVREAALNLPGIADAPTQLIASITDAVVEVFGEFVRRHVTVYVVGVPAGRSGVGGEVDPPPAN</sequence>
<name>A0A0N0GY30_9ACTN</name>
<gene>
    <name evidence="1" type="ORF">ADL29_23990</name>
</gene>
<dbReference type="Gene3D" id="3.30.429.10">
    <property type="entry name" value="Macrophage Migration Inhibitory Factor"/>
    <property type="match status" value="2"/>
</dbReference>
<evidence type="ECO:0008006" key="3">
    <source>
        <dbReference type="Google" id="ProtNLM"/>
    </source>
</evidence>
<evidence type="ECO:0000313" key="2">
    <source>
        <dbReference type="Proteomes" id="UP000037982"/>
    </source>
</evidence>
<dbReference type="SUPFAM" id="SSF55331">
    <property type="entry name" value="Tautomerase/MIF"/>
    <property type="match status" value="1"/>
</dbReference>
<reference evidence="2" key="1">
    <citation type="submission" date="2015-07" db="EMBL/GenBank/DDBJ databases">
        <authorList>
            <person name="Ju K.-S."/>
            <person name="Doroghazi J.R."/>
            <person name="Metcalf W.W."/>
        </authorList>
    </citation>
    <scope>NUCLEOTIDE SEQUENCE [LARGE SCALE GENOMIC DNA]</scope>
    <source>
        <strain evidence="2">NRRL ISP-5002</strain>
    </source>
</reference>
<accession>A0A0N0GY30</accession>
<dbReference type="PATRIC" id="fig|66876.3.peg.5258"/>